<feature type="domain" description="Carboxymuconolactone decarboxylase-like" evidence="1">
    <location>
        <begin position="41"/>
        <end position="108"/>
    </location>
</feature>
<sequence>MARLPILTVESAPESVRPLLEKSQKAMGFLPHFVGMLAQAPAALETYMTVSGLNMRTSLSPGEREVVQLVAGTTHGCHFCVAAHTPAALGKGKLDPAVVEALRAGQTLPDARLEALARFARSVIATRGDVPDAELQALRAAGFSDQQALEVVLGISLATLSNFANNLAHTPLNPELEPYAWQRPAA</sequence>
<organism evidence="2 3">
    <name type="scientific">Comamonas terrigena</name>
    <dbReference type="NCBI Taxonomy" id="32013"/>
    <lineage>
        <taxon>Bacteria</taxon>
        <taxon>Pseudomonadati</taxon>
        <taxon>Pseudomonadota</taxon>
        <taxon>Betaproteobacteria</taxon>
        <taxon>Burkholderiales</taxon>
        <taxon>Comamonadaceae</taxon>
        <taxon>Comamonas</taxon>
    </lineage>
</organism>
<dbReference type="RefSeq" id="WP_066534076.1">
    <property type="nucleotide sequence ID" value="NZ_PDEA01000001.1"/>
</dbReference>
<proteinExistence type="predicted"/>
<dbReference type="InterPro" id="IPR010195">
    <property type="entry name" value="Uncharacterised_peroxidase-rel"/>
</dbReference>
<evidence type="ECO:0000313" key="3">
    <source>
        <dbReference type="Proteomes" id="UP000220246"/>
    </source>
</evidence>
<dbReference type="NCBIfam" id="TIGR00778">
    <property type="entry name" value="ahpD_dom"/>
    <property type="match status" value="1"/>
</dbReference>
<protein>
    <submittedName>
        <fullName evidence="2">Alkylhydroperoxidase</fullName>
    </submittedName>
</protein>
<evidence type="ECO:0000313" key="2">
    <source>
        <dbReference type="EMBL" id="PEH90258.1"/>
    </source>
</evidence>
<keyword evidence="2" id="KW-0560">Oxidoreductase</keyword>
<keyword evidence="3" id="KW-1185">Reference proteome</keyword>
<dbReference type="AlphaFoldDB" id="A0A2A7UYC9"/>
<name>A0A2A7UYC9_COMTR</name>
<evidence type="ECO:0000259" key="1">
    <source>
        <dbReference type="Pfam" id="PF02627"/>
    </source>
</evidence>
<keyword evidence="2" id="KW-0575">Peroxidase</keyword>
<dbReference type="PANTHER" id="PTHR35446:SF3">
    <property type="entry name" value="CMD DOMAIN-CONTAINING PROTEIN"/>
    <property type="match status" value="1"/>
</dbReference>
<dbReference type="PANTHER" id="PTHR35446">
    <property type="entry name" value="SI:CH211-175M2.5"/>
    <property type="match status" value="1"/>
</dbReference>
<dbReference type="Proteomes" id="UP000220246">
    <property type="component" value="Unassembled WGS sequence"/>
</dbReference>
<dbReference type="STRING" id="1219032.GCA_001515545_00997"/>
<accession>A0A2A7UYC9</accession>
<dbReference type="EMBL" id="PDEA01000001">
    <property type="protein sequence ID" value="PEH90258.1"/>
    <property type="molecule type" value="Genomic_DNA"/>
</dbReference>
<dbReference type="InterPro" id="IPR004675">
    <property type="entry name" value="AhpD_core"/>
</dbReference>
<dbReference type="InterPro" id="IPR003779">
    <property type="entry name" value="CMD-like"/>
</dbReference>
<gene>
    <name evidence="2" type="ORF">CRM82_18190</name>
</gene>
<dbReference type="OrthoDB" id="9801997at2"/>
<dbReference type="GO" id="GO:0051920">
    <property type="term" value="F:peroxiredoxin activity"/>
    <property type="evidence" value="ECO:0007669"/>
    <property type="project" value="InterPro"/>
</dbReference>
<dbReference type="InterPro" id="IPR029032">
    <property type="entry name" value="AhpD-like"/>
</dbReference>
<reference evidence="3" key="1">
    <citation type="submission" date="2017-09" db="EMBL/GenBank/DDBJ databases">
        <title>FDA dAtabase for Regulatory Grade micrObial Sequences (FDA-ARGOS): Supporting development and validation of Infectious Disease Dx tests.</title>
        <authorList>
            <person name="Minogue T."/>
            <person name="Wolcott M."/>
            <person name="Wasieloski L."/>
            <person name="Aguilar W."/>
            <person name="Moore D."/>
            <person name="Tallon L."/>
            <person name="Sadzewicz L."/>
            <person name="Ott S."/>
            <person name="Zhao X."/>
            <person name="Nagaraj S."/>
            <person name="Vavikolanu K."/>
            <person name="Aluvathingal J."/>
            <person name="Nadendla S."/>
            <person name="Sichtig H."/>
        </authorList>
    </citation>
    <scope>NUCLEOTIDE SEQUENCE [LARGE SCALE GENOMIC DNA]</scope>
    <source>
        <strain evidence="3">FDAARGOS_394</strain>
    </source>
</reference>
<dbReference type="Pfam" id="PF02627">
    <property type="entry name" value="CMD"/>
    <property type="match status" value="1"/>
</dbReference>
<comment type="caution">
    <text evidence="2">The sequence shown here is derived from an EMBL/GenBank/DDBJ whole genome shotgun (WGS) entry which is preliminary data.</text>
</comment>
<dbReference type="GeneID" id="80802558"/>
<dbReference type="SUPFAM" id="SSF69118">
    <property type="entry name" value="AhpD-like"/>
    <property type="match status" value="1"/>
</dbReference>
<dbReference type="Gene3D" id="1.20.1290.10">
    <property type="entry name" value="AhpD-like"/>
    <property type="match status" value="1"/>
</dbReference>
<dbReference type="NCBIfam" id="TIGR01926">
    <property type="entry name" value="peroxid_rel"/>
    <property type="match status" value="1"/>
</dbReference>